<dbReference type="Pfam" id="PF07893">
    <property type="entry name" value="DUF1668"/>
    <property type="match status" value="1"/>
</dbReference>
<comment type="caution">
    <text evidence="1">The sequence shown here is derived from an EMBL/GenBank/DDBJ whole genome shotgun (WGS) entry which is preliminary data.</text>
</comment>
<dbReference type="EMBL" id="CM029048">
    <property type="protein sequence ID" value="KAG2579840.1"/>
    <property type="molecule type" value="Genomic_DNA"/>
</dbReference>
<evidence type="ECO:0000313" key="2">
    <source>
        <dbReference type="Proteomes" id="UP000823388"/>
    </source>
</evidence>
<gene>
    <name evidence="1" type="ORF">PVAP13_6NG298000</name>
</gene>
<keyword evidence="2" id="KW-1185">Reference proteome</keyword>
<name>A0A8T0R3M5_PANVG</name>
<dbReference type="InterPro" id="IPR012871">
    <property type="entry name" value="DUF1668_ORYSA"/>
</dbReference>
<organism evidence="1 2">
    <name type="scientific">Panicum virgatum</name>
    <name type="common">Blackwell switchgrass</name>
    <dbReference type="NCBI Taxonomy" id="38727"/>
    <lineage>
        <taxon>Eukaryota</taxon>
        <taxon>Viridiplantae</taxon>
        <taxon>Streptophyta</taxon>
        <taxon>Embryophyta</taxon>
        <taxon>Tracheophyta</taxon>
        <taxon>Spermatophyta</taxon>
        <taxon>Magnoliopsida</taxon>
        <taxon>Liliopsida</taxon>
        <taxon>Poales</taxon>
        <taxon>Poaceae</taxon>
        <taxon>PACMAD clade</taxon>
        <taxon>Panicoideae</taxon>
        <taxon>Panicodae</taxon>
        <taxon>Paniceae</taxon>
        <taxon>Panicinae</taxon>
        <taxon>Panicum</taxon>
        <taxon>Panicum sect. Hiantes</taxon>
    </lineage>
</organism>
<sequence>MGLSRRFLNLIVENPVPGIRSLLCMDLTRHQFFNPTPPPTIGARSESAVAQDSGSPKQPACSFNLKIKQPDGAAFMLERFQLPVPTFTFRAQAQPHAWKIDCFPLADRKVICVDQAGRTFLFDADTRQLVTMPSLHKPKWNPFSMFIPSTDDGGRLYVMERDPRSEASRCVQHNDHFEAFVYHKPTETSFESWHCQLLPPPPFVRDYAYSQERREITSYSLVGDNNSHILISAGNAGTYCLDTVSNIWSRVGGERR</sequence>
<dbReference type="PANTHER" id="PTHR33085">
    <property type="entry name" value="OS12G0113100 PROTEIN-RELATED"/>
    <property type="match status" value="1"/>
</dbReference>
<accession>A0A8T0R3M5</accession>
<dbReference type="AlphaFoldDB" id="A0A8T0R3M5"/>
<proteinExistence type="predicted"/>
<dbReference type="PANTHER" id="PTHR33085:SF145">
    <property type="entry name" value="OS05G0302200 PROTEIN"/>
    <property type="match status" value="1"/>
</dbReference>
<reference evidence="1" key="1">
    <citation type="submission" date="2020-05" db="EMBL/GenBank/DDBJ databases">
        <title>WGS assembly of Panicum virgatum.</title>
        <authorList>
            <person name="Lovell J.T."/>
            <person name="Jenkins J."/>
            <person name="Shu S."/>
            <person name="Juenger T.E."/>
            <person name="Schmutz J."/>
        </authorList>
    </citation>
    <scope>NUCLEOTIDE SEQUENCE</scope>
    <source>
        <strain evidence="1">AP13</strain>
    </source>
</reference>
<protein>
    <submittedName>
        <fullName evidence="1">Uncharacterized protein</fullName>
    </submittedName>
</protein>
<dbReference type="Proteomes" id="UP000823388">
    <property type="component" value="Chromosome 6N"/>
</dbReference>
<evidence type="ECO:0000313" key="1">
    <source>
        <dbReference type="EMBL" id="KAG2579840.1"/>
    </source>
</evidence>